<evidence type="ECO:0000256" key="6">
    <source>
        <dbReference type="SAM" id="MobiDB-lite"/>
    </source>
</evidence>
<evidence type="ECO:0000313" key="8">
    <source>
        <dbReference type="EMBL" id="PZR18485.1"/>
    </source>
</evidence>
<dbReference type="SUPFAM" id="SSF88946">
    <property type="entry name" value="Sigma2 domain of RNA polymerase sigma factors"/>
    <property type="match status" value="1"/>
</dbReference>
<evidence type="ECO:0000256" key="4">
    <source>
        <dbReference type="ARBA" id="ARBA00023125"/>
    </source>
</evidence>
<keyword evidence="3" id="KW-0731">Sigma factor</keyword>
<feature type="region of interest" description="Disordered" evidence="6">
    <location>
        <begin position="128"/>
        <end position="151"/>
    </location>
</feature>
<feature type="domain" description="RNA polymerase sigma-70 region 2" evidence="7">
    <location>
        <begin position="63"/>
        <end position="130"/>
    </location>
</feature>
<evidence type="ECO:0000256" key="3">
    <source>
        <dbReference type="ARBA" id="ARBA00023082"/>
    </source>
</evidence>
<dbReference type="Gene3D" id="1.10.1740.10">
    <property type="match status" value="1"/>
</dbReference>
<dbReference type="InterPro" id="IPR007627">
    <property type="entry name" value="RNA_pol_sigma70_r2"/>
</dbReference>
<dbReference type="PANTHER" id="PTHR43133:SF8">
    <property type="entry name" value="RNA POLYMERASE SIGMA FACTOR HI_1459-RELATED"/>
    <property type="match status" value="1"/>
</dbReference>
<keyword evidence="4" id="KW-0238">DNA-binding</keyword>
<evidence type="ECO:0000256" key="2">
    <source>
        <dbReference type="ARBA" id="ARBA00023015"/>
    </source>
</evidence>
<dbReference type="InterPro" id="IPR014284">
    <property type="entry name" value="RNA_pol_sigma-70_dom"/>
</dbReference>
<dbReference type="Gene3D" id="1.10.10.10">
    <property type="entry name" value="Winged helix-like DNA-binding domain superfamily/Winged helix DNA-binding domain"/>
    <property type="match status" value="1"/>
</dbReference>
<gene>
    <name evidence="8" type="ORF">DI536_00975</name>
</gene>
<keyword evidence="5" id="KW-0804">Transcription</keyword>
<name>A0A2W5U4C6_9BACT</name>
<evidence type="ECO:0000259" key="7">
    <source>
        <dbReference type="Pfam" id="PF04542"/>
    </source>
</evidence>
<reference evidence="8 9" key="1">
    <citation type="submission" date="2017-08" db="EMBL/GenBank/DDBJ databases">
        <title>Infants hospitalized years apart are colonized by the same room-sourced microbial strains.</title>
        <authorList>
            <person name="Brooks B."/>
            <person name="Olm M.R."/>
            <person name="Firek B.A."/>
            <person name="Baker R."/>
            <person name="Thomas B.C."/>
            <person name="Morowitz M.J."/>
            <person name="Banfield J.F."/>
        </authorList>
    </citation>
    <scope>NUCLEOTIDE SEQUENCE [LARGE SCALE GENOMIC DNA]</scope>
    <source>
        <strain evidence="8">S2_003_000_R2_14</strain>
    </source>
</reference>
<dbReference type="InterPro" id="IPR013324">
    <property type="entry name" value="RNA_pol_sigma_r3/r4-like"/>
</dbReference>
<sequence length="220" mass="25075">MPKTPHMRGLVSKVLAPVVRCWSIRWDRVGRVRFQAPVKPRDEESLHTVSTNGVHSSERVSTLYRKFGTAIFSRCRRLLKDDALAEDATQEVFVRVLKHIESAPDDATALAWIYRISTNYCLNQIRDRSRQAEPTAPDEMPETDGGVGSPELGMVDRDTALRIIRRAPEKLQDVAVLYYVDGLEQEQVAKTLGISRRTVINRLQEFVERSRKFINRDGVA</sequence>
<comment type="caution">
    <text evidence="8">The sequence shown here is derived from an EMBL/GenBank/DDBJ whole genome shotgun (WGS) entry which is preliminary data.</text>
</comment>
<dbReference type="PANTHER" id="PTHR43133">
    <property type="entry name" value="RNA POLYMERASE ECF-TYPE SIGMA FACTO"/>
    <property type="match status" value="1"/>
</dbReference>
<evidence type="ECO:0000313" key="9">
    <source>
        <dbReference type="Proteomes" id="UP000249061"/>
    </source>
</evidence>
<dbReference type="Proteomes" id="UP000249061">
    <property type="component" value="Unassembled WGS sequence"/>
</dbReference>
<comment type="similarity">
    <text evidence="1">Belongs to the sigma-70 factor family. ECF subfamily.</text>
</comment>
<organism evidence="8 9">
    <name type="scientific">Archangium gephyra</name>
    <dbReference type="NCBI Taxonomy" id="48"/>
    <lineage>
        <taxon>Bacteria</taxon>
        <taxon>Pseudomonadati</taxon>
        <taxon>Myxococcota</taxon>
        <taxon>Myxococcia</taxon>
        <taxon>Myxococcales</taxon>
        <taxon>Cystobacterineae</taxon>
        <taxon>Archangiaceae</taxon>
        <taxon>Archangium</taxon>
    </lineage>
</organism>
<dbReference type="InterPro" id="IPR013325">
    <property type="entry name" value="RNA_pol_sigma_r2"/>
</dbReference>
<dbReference type="AlphaFoldDB" id="A0A2W5U4C6"/>
<dbReference type="GO" id="GO:0006352">
    <property type="term" value="P:DNA-templated transcription initiation"/>
    <property type="evidence" value="ECO:0007669"/>
    <property type="project" value="InterPro"/>
</dbReference>
<evidence type="ECO:0000256" key="5">
    <source>
        <dbReference type="ARBA" id="ARBA00023163"/>
    </source>
</evidence>
<dbReference type="SUPFAM" id="SSF88659">
    <property type="entry name" value="Sigma3 and sigma4 domains of RNA polymerase sigma factors"/>
    <property type="match status" value="1"/>
</dbReference>
<evidence type="ECO:0000256" key="1">
    <source>
        <dbReference type="ARBA" id="ARBA00010641"/>
    </source>
</evidence>
<proteinExistence type="inferred from homology"/>
<protein>
    <submittedName>
        <fullName evidence="8">Sigma-70 family RNA polymerase sigma factor</fullName>
    </submittedName>
</protein>
<dbReference type="Pfam" id="PF04542">
    <property type="entry name" value="Sigma70_r2"/>
    <property type="match status" value="1"/>
</dbReference>
<keyword evidence="2" id="KW-0805">Transcription regulation</keyword>
<dbReference type="InterPro" id="IPR036388">
    <property type="entry name" value="WH-like_DNA-bd_sf"/>
</dbReference>
<dbReference type="EMBL" id="QFQP01000001">
    <property type="protein sequence ID" value="PZR18485.1"/>
    <property type="molecule type" value="Genomic_DNA"/>
</dbReference>
<dbReference type="GO" id="GO:0016987">
    <property type="term" value="F:sigma factor activity"/>
    <property type="evidence" value="ECO:0007669"/>
    <property type="project" value="UniProtKB-KW"/>
</dbReference>
<dbReference type="GO" id="GO:0003677">
    <property type="term" value="F:DNA binding"/>
    <property type="evidence" value="ECO:0007669"/>
    <property type="project" value="UniProtKB-KW"/>
</dbReference>
<dbReference type="InterPro" id="IPR039425">
    <property type="entry name" value="RNA_pol_sigma-70-like"/>
</dbReference>
<dbReference type="NCBIfam" id="TIGR02937">
    <property type="entry name" value="sigma70-ECF"/>
    <property type="match status" value="1"/>
</dbReference>
<accession>A0A2W5U4C6</accession>